<sequence length="413" mass="41669">MAKRRKLLSRKLLSGKLLLDGPWRALPVLGVTQVLAWGSLIYPAVLIVPRIAAERGWSLSFAMAGYSAALLAGGLVAPLVGRTIDRRGGHGVMTAGALIGAAGLVGLTLAAHPVAYVAAWAVVGVAMAASLYESAFATLGRLFGAAARRPITLLTFVGGLASTVSWPATAALDAALGWRGCLLVYAALLAGVAAPLLALALPRRPADPVPAADSGLGSAPGSPTPAPVLPPRGRPFLLVMAGFAAYAFVPSALAAHFLAILQRGGLDPSTAVLVGMLFGPCQVLARVAEFAFAGRTHPLLLARFAFGLILAAFGLLAGAGLSVPAAALFYVMFGASNGLVTIARGTVPLALFGPSGFGVLVGRLAAPWLVMQAVAPLAMALVAERTSDAVALAVAAGCAGVALACFSVIRRPG</sequence>
<dbReference type="PANTHER" id="PTHR43385:SF1">
    <property type="entry name" value="RIBOFLAVIN TRANSPORTER RIBJ"/>
    <property type="match status" value="1"/>
</dbReference>
<feature type="transmembrane region" description="Helical" evidence="6">
    <location>
        <begin position="271"/>
        <end position="288"/>
    </location>
</feature>
<keyword evidence="4 6" id="KW-1133">Transmembrane helix</keyword>
<comment type="subcellular location">
    <subcellularLocation>
        <location evidence="1">Membrane</location>
        <topology evidence="1">Multi-pass membrane protein</topology>
    </subcellularLocation>
</comment>
<feature type="transmembrane region" description="Helical" evidence="6">
    <location>
        <begin position="92"/>
        <end position="111"/>
    </location>
</feature>
<reference evidence="8" key="1">
    <citation type="submission" date="2018-10" db="EMBL/GenBank/DDBJ databases">
        <authorList>
            <person name="Peiro R."/>
            <person name="Begona"/>
            <person name="Cbmso G."/>
            <person name="Lopez M."/>
            <person name="Gonzalez S."/>
            <person name="Sacristan E."/>
            <person name="Castillo E."/>
        </authorList>
    </citation>
    <scope>NUCLEOTIDE SEQUENCE [LARGE SCALE GENOMIC DNA]</scope>
</reference>
<dbReference type="SUPFAM" id="SSF103473">
    <property type="entry name" value="MFS general substrate transporter"/>
    <property type="match status" value="1"/>
</dbReference>
<feature type="transmembrane region" description="Helical" evidence="6">
    <location>
        <begin position="236"/>
        <end position="259"/>
    </location>
</feature>
<dbReference type="InterPro" id="IPR011701">
    <property type="entry name" value="MFS"/>
</dbReference>
<accession>A0A447CVJ8</accession>
<dbReference type="RefSeq" id="WP_129609273.1">
    <property type="nucleotide sequence ID" value="NZ_UWOC01000146.1"/>
</dbReference>
<dbReference type="PANTHER" id="PTHR43385">
    <property type="entry name" value="RIBOFLAVIN TRANSPORTER RIBJ"/>
    <property type="match status" value="1"/>
</dbReference>
<keyword evidence="3 6" id="KW-0812">Transmembrane</keyword>
<feature type="transmembrane region" description="Helical" evidence="6">
    <location>
        <begin position="151"/>
        <end position="170"/>
    </location>
</feature>
<evidence type="ECO:0000256" key="6">
    <source>
        <dbReference type="SAM" id="Phobius"/>
    </source>
</evidence>
<feature type="transmembrane region" description="Helical" evidence="6">
    <location>
        <begin position="300"/>
        <end position="321"/>
    </location>
</feature>
<dbReference type="EMBL" id="UWOC01000146">
    <property type="protein sequence ID" value="VCU09361.1"/>
    <property type="molecule type" value="Genomic_DNA"/>
</dbReference>
<comment type="caution">
    <text evidence="7">The sequence shown here is derived from an EMBL/GenBank/DDBJ whole genome shotgun (WGS) entry which is preliminary data.</text>
</comment>
<evidence type="ECO:0008006" key="9">
    <source>
        <dbReference type="Google" id="ProtNLM"/>
    </source>
</evidence>
<organism evidence="7 8">
    <name type="scientific">Rhodoplanes serenus</name>
    <dbReference type="NCBI Taxonomy" id="200615"/>
    <lineage>
        <taxon>Bacteria</taxon>
        <taxon>Pseudomonadati</taxon>
        <taxon>Pseudomonadota</taxon>
        <taxon>Alphaproteobacteria</taxon>
        <taxon>Hyphomicrobiales</taxon>
        <taxon>Nitrobacteraceae</taxon>
        <taxon>Rhodoplanes</taxon>
    </lineage>
</organism>
<feature type="transmembrane region" description="Helical" evidence="6">
    <location>
        <begin position="327"/>
        <end position="352"/>
    </location>
</feature>
<proteinExistence type="predicted"/>
<dbReference type="InterPro" id="IPR052983">
    <property type="entry name" value="MFS_Riboflavin_Transporter"/>
</dbReference>
<dbReference type="AlphaFoldDB" id="A0A447CVJ8"/>
<evidence type="ECO:0000256" key="3">
    <source>
        <dbReference type="ARBA" id="ARBA00022692"/>
    </source>
</evidence>
<dbReference type="Gene3D" id="1.20.1250.20">
    <property type="entry name" value="MFS general substrate transporter like domains"/>
    <property type="match status" value="1"/>
</dbReference>
<evidence type="ECO:0000256" key="5">
    <source>
        <dbReference type="ARBA" id="ARBA00023136"/>
    </source>
</evidence>
<feature type="transmembrane region" description="Helical" evidence="6">
    <location>
        <begin position="117"/>
        <end position="139"/>
    </location>
</feature>
<gene>
    <name evidence="7" type="ORF">RHODGE_RHODGE_02533</name>
</gene>
<keyword evidence="2" id="KW-0813">Transport</keyword>
<dbReference type="InterPro" id="IPR036259">
    <property type="entry name" value="MFS_trans_sf"/>
</dbReference>
<feature type="transmembrane region" description="Helical" evidence="6">
    <location>
        <begin position="389"/>
        <end position="409"/>
    </location>
</feature>
<dbReference type="GO" id="GO:0022857">
    <property type="term" value="F:transmembrane transporter activity"/>
    <property type="evidence" value="ECO:0007669"/>
    <property type="project" value="InterPro"/>
</dbReference>
<evidence type="ECO:0000256" key="1">
    <source>
        <dbReference type="ARBA" id="ARBA00004141"/>
    </source>
</evidence>
<dbReference type="OrthoDB" id="7200137at2"/>
<dbReference type="Pfam" id="PF07690">
    <property type="entry name" value="MFS_1"/>
    <property type="match status" value="1"/>
</dbReference>
<dbReference type="Proteomes" id="UP000289200">
    <property type="component" value="Unassembled WGS sequence"/>
</dbReference>
<protein>
    <recommendedName>
        <fullName evidence="9">MFS transporter</fullName>
    </recommendedName>
</protein>
<evidence type="ECO:0000313" key="7">
    <source>
        <dbReference type="EMBL" id="VCU09361.1"/>
    </source>
</evidence>
<evidence type="ECO:0000256" key="2">
    <source>
        <dbReference type="ARBA" id="ARBA00022448"/>
    </source>
</evidence>
<keyword evidence="5 6" id="KW-0472">Membrane</keyword>
<feature type="transmembrane region" description="Helical" evidence="6">
    <location>
        <begin position="182"/>
        <end position="201"/>
    </location>
</feature>
<dbReference type="GO" id="GO:0016020">
    <property type="term" value="C:membrane"/>
    <property type="evidence" value="ECO:0007669"/>
    <property type="project" value="UniProtKB-SubCell"/>
</dbReference>
<evidence type="ECO:0000313" key="8">
    <source>
        <dbReference type="Proteomes" id="UP000289200"/>
    </source>
</evidence>
<evidence type="ECO:0000256" key="4">
    <source>
        <dbReference type="ARBA" id="ARBA00022989"/>
    </source>
</evidence>
<feature type="transmembrane region" description="Helical" evidence="6">
    <location>
        <begin position="57"/>
        <end position="80"/>
    </location>
</feature>
<name>A0A447CVJ8_9BRAD</name>
<keyword evidence="8" id="KW-1185">Reference proteome</keyword>
<feature type="transmembrane region" description="Helical" evidence="6">
    <location>
        <begin position="21"/>
        <end position="45"/>
    </location>
</feature>